<feature type="domain" description="D-serine dehydratase-like" evidence="3">
    <location>
        <begin position="436"/>
        <end position="525"/>
    </location>
</feature>
<dbReference type="SUPFAM" id="SSF51419">
    <property type="entry name" value="PLP-binding barrel"/>
    <property type="match status" value="1"/>
</dbReference>
<protein>
    <submittedName>
        <fullName evidence="4">D-threo-3-hydroxyaspartate dehydratase</fullName>
    </submittedName>
</protein>
<dbReference type="InterPro" id="IPR026956">
    <property type="entry name" value="D-ser_dehydrat-like_dom"/>
</dbReference>
<sequence length="801" mass="88458">MAAQESPASALLENEDSKPIPPITAVYSYLMLFVFVMLAIAWRAEVNGAGSLVWIMTWMAVTAIRRPFEKDQQANTIAEKVHMSTEKALLCCVLLGMYFIPVIFLLTGFPGAADHDDPGPWSIAVASAVTLPALYLFWRSHVDLGRNWSPTTELREHHTLVTTGVYRQGLAMKRAADSTIAPARRPQWGCRQGESDSTTRVDVDDLVTPCYVAYHAVVLRNAEQMLARARRLGCRLRPHMKTHKTLEGGVIATGGTCRGITVSTLAEAEFFANGGFDDICYAVPITADKLPRAALLVERLEAWSVFLMVDCGYGRDGVDPEDPATVGLARRLAADPSKARLAGLYTHGGHSYDQEGSDVVSQVRLVAAAEARAVAGLAGRLREVGLEVPTVGVGSTPTCSNPPDALPDVNEMHPGNYIYYDTMQQALGSCAEEDIAVRVLTRVIGAYPKKNLLLVDMGWTACSKQGQAMNYGRFEGHPELKAGLISSSDGKPLDFAKYPLGAILRLEPFHSCAHTKQHDRIHVLAEDRLFTTTGKPQDDLHSMPVAFPLGAEVWDFDPGRDEDKRQQIRIEDLTKPWPMGKCAYEGAFSLYEGRCPQNMEVAEDEQAIPSQETGSGDMANEGKPGSAQTLLYHRSVMSPTEEDAFQMYLKGNVPVESIPIAPFTPCYFGSATQELVVAAQNITFEQWRQNWLTAYPGLNKVYFIAGLITGSERFDPDLPDAHAVLDPKRLKWQEASLDAASTGGSEIECRFLRDSLNEGRKLGKTVFIYLTHSFQRPLNNYRYHFQQNRTGIPKKELQWRL</sequence>
<dbReference type="Pfam" id="PF14031">
    <property type="entry name" value="D-ser_dehydrat"/>
    <property type="match status" value="1"/>
</dbReference>
<keyword evidence="5" id="KW-1185">Reference proteome</keyword>
<dbReference type="EMBL" id="LSRX01000417">
    <property type="protein sequence ID" value="OLP97884.1"/>
    <property type="molecule type" value="Genomic_DNA"/>
</dbReference>
<dbReference type="InterPro" id="IPR001608">
    <property type="entry name" value="Ala_racemase_N"/>
</dbReference>
<dbReference type="OrthoDB" id="433928at2759"/>
<evidence type="ECO:0000313" key="5">
    <source>
        <dbReference type="Proteomes" id="UP000186817"/>
    </source>
</evidence>
<comment type="caution">
    <text evidence="4">The sequence shown here is derived from an EMBL/GenBank/DDBJ whole genome shotgun (WGS) entry which is preliminary data.</text>
</comment>
<proteinExistence type="inferred from homology"/>
<dbReference type="Proteomes" id="UP000186817">
    <property type="component" value="Unassembled WGS sequence"/>
</dbReference>
<dbReference type="InterPro" id="IPR051466">
    <property type="entry name" value="D-amino_acid_metab_enzyme"/>
</dbReference>
<dbReference type="InterPro" id="IPR029066">
    <property type="entry name" value="PLP-binding_barrel"/>
</dbReference>
<dbReference type="Gene3D" id="2.40.37.20">
    <property type="entry name" value="D-serine dehydratase-like domain"/>
    <property type="match status" value="1"/>
</dbReference>
<organism evidence="4 5">
    <name type="scientific">Symbiodinium microadriaticum</name>
    <name type="common">Dinoflagellate</name>
    <name type="synonym">Zooxanthella microadriatica</name>
    <dbReference type="NCBI Taxonomy" id="2951"/>
    <lineage>
        <taxon>Eukaryota</taxon>
        <taxon>Sar</taxon>
        <taxon>Alveolata</taxon>
        <taxon>Dinophyceae</taxon>
        <taxon>Suessiales</taxon>
        <taxon>Symbiodiniaceae</taxon>
        <taxon>Symbiodinium</taxon>
    </lineage>
</organism>
<accession>A0A1Q9DRW2</accession>
<dbReference type="PANTHER" id="PTHR28004:SF2">
    <property type="entry name" value="D-SERINE DEHYDRATASE"/>
    <property type="match status" value="1"/>
</dbReference>
<dbReference type="Gene3D" id="1.20.120.1630">
    <property type="match status" value="1"/>
</dbReference>
<evidence type="ECO:0000256" key="1">
    <source>
        <dbReference type="ARBA" id="ARBA00005323"/>
    </source>
</evidence>
<gene>
    <name evidence="4" type="primary">dthadh</name>
    <name evidence="4" type="ORF">AK812_SmicGene19730</name>
</gene>
<dbReference type="SMART" id="SM01119">
    <property type="entry name" value="D-ser_dehydrat"/>
    <property type="match status" value="1"/>
</dbReference>
<evidence type="ECO:0000256" key="2">
    <source>
        <dbReference type="ARBA" id="ARBA00023239"/>
    </source>
</evidence>
<dbReference type="PANTHER" id="PTHR28004">
    <property type="entry name" value="ZGC:162816-RELATED"/>
    <property type="match status" value="1"/>
</dbReference>
<evidence type="ECO:0000259" key="3">
    <source>
        <dbReference type="SMART" id="SM01119"/>
    </source>
</evidence>
<dbReference type="Pfam" id="PF01168">
    <property type="entry name" value="Ala_racemase_N"/>
    <property type="match status" value="1"/>
</dbReference>
<dbReference type="GO" id="GO:0008721">
    <property type="term" value="F:D-serine ammonia-lyase activity"/>
    <property type="evidence" value="ECO:0007669"/>
    <property type="project" value="TreeGrafter"/>
</dbReference>
<dbReference type="Gene3D" id="3.20.20.10">
    <property type="entry name" value="Alanine racemase"/>
    <property type="match status" value="2"/>
</dbReference>
<comment type="similarity">
    <text evidence="1">Belongs to the DSD1 family.</text>
</comment>
<dbReference type="AlphaFoldDB" id="A0A1Q9DRW2"/>
<reference evidence="4 5" key="1">
    <citation type="submission" date="2016-02" db="EMBL/GenBank/DDBJ databases">
        <title>Genome analysis of coral dinoflagellate symbionts highlights evolutionary adaptations to a symbiotic lifestyle.</title>
        <authorList>
            <person name="Aranda M."/>
            <person name="Li Y."/>
            <person name="Liew Y.J."/>
            <person name="Baumgarten S."/>
            <person name="Simakov O."/>
            <person name="Wilson M."/>
            <person name="Piel J."/>
            <person name="Ashoor H."/>
            <person name="Bougouffa S."/>
            <person name="Bajic V.B."/>
            <person name="Ryu T."/>
            <person name="Ravasi T."/>
            <person name="Bayer T."/>
            <person name="Micklem G."/>
            <person name="Kim H."/>
            <person name="Bhak J."/>
            <person name="Lajeunesse T.C."/>
            <person name="Voolstra C.R."/>
        </authorList>
    </citation>
    <scope>NUCLEOTIDE SEQUENCE [LARGE SCALE GENOMIC DNA]</scope>
    <source>
        <strain evidence="4 5">CCMP2467</strain>
    </source>
</reference>
<evidence type="ECO:0000313" key="4">
    <source>
        <dbReference type="EMBL" id="OLP97884.1"/>
    </source>
</evidence>
<dbReference type="GO" id="GO:0036088">
    <property type="term" value="P:D-serine catabolic process"/>
    <property type="evidence" value="ECO:0007669"/>
    <property type="project" value="TreeGrafter"/>
</dbReference>
<dbReference type="InterPro" id="IPR042208">
    <property type="entry name" value="D-ser_dehydrat-like_sf"/>
</dbReference>
<name>A0A1Q9DRW2_SYMMI</name>
<keyword evidence="2" id="KW-0456">Lyase</keyword>